<dbReference type="EMBL" id="GBRH01264735">
    <property type="protein sequence ID" value="JAD33160.1"/>
    <property type="molecule type" value="Transcribed_RNA"/>
</dbReference>
<reference evidence="1" key="2">
    <citation type="journal article" date="2015" name="Data Brief">
        <title>Shoot transcriptome of the giant reed, Arundo donax.</title>
        <authorList>
            <person name="Barrero R.A."/>
            <person name="Guerrero F.D."/>
            <person name="Moolhuijzen P."/>
            <person name="Goolsby J.A."/>
            <person name="Tidwell J."/>
            <person name="Bellgard S.E."/>
            <person name="Bellgard M.I."/>
        </authorList>
    </citation>
    <scope>NUCLEOTIDE SEQUENCE</scope>
    <source>
        <tissue evidence="1">Shoot tissue taken approximately 20 cm above the soil surface</tissue>
    </source>
</reference>
<organism evidence="1">
    <name type="scientific">Arundo donax</name>
    <name type="common">Giant reed</name>
    <name type="synonym">Donax arundinaceus</name>
    <dbReference type="NCBI Taxonomy" id="35708"/>
    <lineage>
        <taxon>Eukaryota</taxon>
        <taxon>Viridiplantae</taxon>
        <taxon>Streptophyta</taxon>
        <taxon>Embryophyta</taxon>
        <taxon>Tracheophyta</taxon>
        <taxon>Spermatophyta</taxon>
        <taxon>Magnoliopsida</taxon>
        <taxon>Liliopsida</taxon>
        <taxon>Poales</taxon>
        <taxon>Poaceae</taxon>
        <taxon>PACMAD clade</taxon>
        <taxon>Arundinoideae</taxon>
        <taxon>Arundineae</taxon>
        <taxon>Arundo</taxon>
    </lineage>
</organism>
<accession>A0A0A8Z8W3</accession>
<sequence>MDSTHFDPPTRNHNTSTRNCVVRKRNIRIDTTTYWS</sequence>
<reference evidence="1" key="1">
    <citation type="submission" date="2014-09" db="EMBL/GenBank/DDBJ databases">
        <authorList>
            <person name="Magalhaes I.L.F."/>
            <person name="Oliveira U."/>
            <person name="Santos F.R."/>
            <person name="Vidigal T.H.D.A."/>
            <person name="Brescovit A.D."/>
            <person name="Santos A.J."/>
        </authorList>
    </citation>
    <scope>NUCLEOTIDE SEQUENCE</scope>
    <source>
        <tissue evidence="1">Shoot tissue taken approximately 20 cm above the soil surface</tissue>
    </source>
</reference>
<dbReference type="AlphaFoldDB" id="A0A0A8Z8W3"/>
<proteinExistence type="predicted"/>
<protein>
    <submittedName>
        <fullName evidence="1">NdhA</fullName>
    </submittedName>
</protein>
<name>A0A0A8Z8W3_ARUDO</name>
<evidence type="ECO:0000313" key="1">
    <source>
        <dbReference type="EMBL" id="JAD33160.1"/>
    </source>
</evidence>